<proteinExistence type="inferred from homology"/>
<dbReference type="GO" id="GO:0016192">
    <property type="term" value="P:vesicle-mediated transport"/>
    <property type="evidence" value="ECO:0007669"/>
    <property type="project" value="InterPro"/>
</dbReference>
<comment type="function">
    <text evidence="1">Plays an important role in membrane trafficking through the secretory apparatus.</text>
</comment>
<evidence type="ECO:0000259" key="4">
    <source>
        <dbReference type="Pfam" id="PF19037"/>
    </source>
</evidence>
<comment type="similarity">
    <text evidence="1">Belongs to the MON1/SAND family.</text>
</comment>
<sequence length="450" mass="52589">MEKFERQSDILIVSSSGKPVYSRLQNEKLAIEMAPIIIALTSIVEDNYGEKEHDEEISNHLKCISHDNMNIFFKHCGQFTIVIINRHLPVFLLEQFCQILQNTVYSFVTKHQLQKIKEQQPRFNLKISFDNSAYIINNIISLFDENLPFIFKARKYVDISKHIRKSIKSTLSKHFAYVNNKSIIMAMVLVKDKLLACVKQCGIVISYLDFLIIKNVIIGTKLKVTSAVINDCHSWIPVCLTDYDDHHFCYIYVNIIDFASEMQFVLISINSNDFEDCKTICDCYCDAISIQPKIIKELNPTNFRISDQIDLEQIEKEIQFFTNKEIPCNDLNSPDFDIKDNPNLNLYLSKFYENPCLSKVFHFVYISLQSNAIFYPKNNQRRYSEQDSKDTWNYLSIDIEDENKNIFENQLRIVSFEDKPVALIDNKTFNGKYEDTIGTDVFVEYGNYDY</sequence>
<keyword evidence="6" id="KW-1185">Reference proteome</keyword>
<comment type="caution">
    <text evidence="5">The sequence shown here is derived from an EMBL/GenBank/DDBJ whole genome shotgun (WGS) entry which is preliminary data.</text>
</comment>
<evidence type="ECO:0000313" key="5">
    <source>
        <dbReference type="EMBL" id="OAF69789.1"/>
    </source>
</evidence>
<dbReference type="Pfam" id="PF10419">
    <property type="entry name" value="TFIIIC_sub6"/>
    <property type="match status" value="1"/>
</dbReference>
<dbReference type="PRINTS" id="PR01546">
    <property type="entry name" value="YEAST73DUF"/>
</dbReference>
<dbReference type="InterPro" id="IPR004353">
    <property type="entry name" value="Mon1"/>
</dbReference>
<organism evidence="5 6">
    <name type="scientific">Intoshia linei</name>
    <dbReference type="NCBI Taxonomy" id="1819745"/>
    <lineage>
        <taxon>Eukaryota</taxon>
        <taxon>Metazoa</taxon>
        <taxon>Spiralia</taxon>
        <taxon>Lophotrochozoa</taxon>
        <taxon>Mesozoa</taxon>
        <taxon>Orthonectida</taxon>
        <taxon>Rhopaluridae</taxon>
        <taxon>Intoshia</taxon>
    </lineage>
</organism>
<dbReference type="Proteomes" id="UP000078046">
    <property type="component" value="Unassembled WGS sequence"/>
</dbReference>
<evidence type="ECO:0000313" key="6">
    <source>
        <dbReference type="Proteomes" id="UP000078046"/>
    </source>
</evidence>
<dbReference type="OrthoDB" id="272411at2759"/>
<feature type="domain" description="Transcription factor TFIIIC triple barrel" evidence="2">
    <location>
        <begin position="393"/>
        <end position="444"/>
    </location>
</feature>
<dbReference type="InterPro" id="IPR043971">
    <property type="entry name" value="FUZ/MON1/HPS1_longin_2"/>
</dbReference>
<name>A0A177B681_9BILA</name>
<dbReference type="Pfam" id="PF19036">
    <property type="entry name" value="Fuz_longin_1"/>
    <property type="match status" value="1"/>
</dbReference>
<protein>
    <recommendedName>
        <fullName evidence="1">Vacuolar fusion protein MON1 homolog</fullName>
    </recommendedName>
</protein>
<feature type="domain" description="FUZ/MON1/HPS1 second Longin" evidence="4">
    <location>
        <begin position="184"/>
        <end position="280"/>
    </location>
</feature>
<feature type="domain" description="FUZ/MON1/HPS1 first Longin" evidence="3">
    <location>
        <begin position="10"/>
        <end position="137"/>
    </location>
</feature>
<reference evidence="5 6" key="1">
    <citation type="submission" date="2016-04" db="EMBL/GenBank/DDBJ databases">
        <title>The genome of Intoshia linei affirms orthonectids as highly simplified spiralians.</title>
        <authorList>
            <person name="Mikhailov K.V."/>
            <person name="Slusarev G.S."/>
            <person name="Nikitin M.A."/>
            <person name="Logacheva M.D."/>
            <person name="Penin A."/>
            <person name="Aleoshin V."/>
            <person name="Panchin Y.V."/>
        </authorList>
    </citation>
    <scope>NUCLEOTIDE SEQUENCE [LARGE SCALE GENOMIC DNA]</scope>
    <source>
        <strain evidence="5">Intl2013</strain>
        <tissue evidence="5">Whole animal</tissue>
    </source>
</reference>
<accession>A0A177B681</accession>
<dbReference type="Pfam" id="PF19037">
    <property type="entry name" value="Fuz_longin_2"/>
    <property type="match status" value="1"/>
</dbReference>
<dbReference type="GO" id="GO:0006623">
    <property type="term" value="P:protein targeting to vacuole"/>
    <property type="evidence" value="ECO:0007669"/>
    <property type="project" value="UniProtKB-UniRule"/>
</dbReference>
<dbReference type="AlphaFoldDB" id="A0A177B681"/>
<evidence type="ECO:0000256" key="1">
    <source>
        <dbReference type="RuleBase" id="RU367048"/>
    </source>
</evidence>
<dbReference type="EMBL" id="LWCA01000229">
    <property type="protein sequence ID" value="OAF69789.1"/>
    <property type="molecule type" value="Genomic_DNA"/>
</dbReference>
<dbReference type="InterPro" id="IPR043972">
    <property type="entry name" value="FUZ/MON1/HPS1_longin_1"/>
</dbReference>
<gene>
    <name evidence="5" type="ORF">A3Q56_02448</name>
</gene>
<dbReference type="InterPro" id="IPR019481">
    <property type="entry name" value="TFIIIC_triple_barrel"/>
</dbReference>
<dbReference type="PANTHER" id="PTHR13027:SF7">
    <property type="entry name" value="VACUOLAR FUSION PROTEIN MON1 HOMOLOG"/>
    <property type="match status" value="1"/>
</dbReference>
<dbReference type="PANTHER" id="PTHR13027">
    <property type="entry name" value="SAND PROTEIN-RELATED"/>
    <property type="match status" value="1"/>
</dbReference>
<evidence type="ECO:0000259" key="2">
    <source>
        <dbReference type="Pfam" id="PF10419"/>
    </source>
</evidence>
<evidence type="ECO:0000259" key="3">
    <source>
        <dbReference type="Pfam" id="PF19036"/>
    </source>
</evidence>